<sequence>MNIIGAVSVVGMGAEDGNSCKSGSRKMEGVEGGGYRAGEVEVQAATGNNSVHAVGGTSLDEEAGRTASSQVVRPEGFWSVFFSSIAKIGSAGLYLSDYVSNILVMREYYILYRTDSFGGVSNVVIGIEPFLICLAFIILDPIVTAIIFKLKLPAREHPLRSAFFLPLVQLKRFIQGFFKTGSCAGANKVLESDETEALFAAAVAIETGPQTMLQFTVIALVGTNLDYRRWFPSPILIISLLFSFLSASYNIGRAVMFKLSKQWSFALNAPGIAGGLLTFGVLLLKCTTVASIILTSSLLLDPSILTYIVINTLYFGLGMCIFSYVSGVNLALSKERKICTWRTQLEVFTAAYINATIGPLYATVDSHETKDYNPGCKLCKNIALATSLNFFTDVVALIILAMLRKTTCQLEARKYATTVARLHKTPIDDLISTFTCFQFKMYVGLGIVLTFIPCVILLFIISLTPIDKNKK</sequence>
<protein>
    <submittedName>
        <fullName evidence="2 3">Uncharacterized protein</fullName>
    </submittedName>
</protein>
<evidence type="ECO:0000313" key="2">
    <source>
        <dbReference type="EMBL" id="PNR63359.1"/>
    </source>
</evidence>
<gene>
    <name evidence="3" type="primary">LOC112289659</name>
    <name evidence="2" type="ORF">PHYPA_001784</name>
</gene>
<accession>A0A2K1LBF1</accession>
<feature type="transmembrane region" description="Helical" evidence="1">
    <location>
        <begin position="345"/>
        <end position="362"/>
    </location>
</feature>
<dbReference type="OrthoDB" id="1923554at2759"/>
<feature type="transmembrane region" description="Helical" evidence="1">
    <location>
        <begin position="117"/>
        <end position="139"/>
    </location>
</feature>
<proteinExistence type="predicted"/>
<reference evidence="2 4" key="2">
    <citation type="journal article" date="2018" name="Plant J.">
        <title>The Physcomitrella patens chromosome-scale assembly reveals moss genome structure and evolution.</title>
        <authorList>
            <person name="Lang D."/>
            <person name="Ullrich K.K."/>
            <person name="Murat F."/>
            <person name="Fuchs J."/>
            <person name="Jenkins J."/>
            <person name="Haas F.B."/>
            <person name="Piednoel M."/>
            <person name="Gundlach H."/>
            <person name="Van Bel M."/>
            <person name="Meyberg R."/>
            <person name="Vives C."/>
            <person name="Morata J."/>
            <person name="Symeonidi A."/>
            <person name="Hiss M."/>
            <person name="Muchero W."/>
            <person name="Kamisugi Y."/>
            <person name="Saleh O."/>
            <person name="Blanc G."/>
            <person name="Decker E.L."/>
            <person name="van Gessel N."/>
            <person name="Grimwood J."/>
            <person name="Hayes R.D."/>
            <person name="Graham S.W."/>
            <person name="Gunter L.E."/>
            <person name="McDaniel S.F."/>
            <person name="Hoernstein S.N.W."/>
            <person name="Larsson A."/>
            <person name="Li F.W."/>
            <person name="Perroud P.F."/>
            <person name="Phillips J."/>
            <person name="Ranjan P."/>
            <person name="Rokshar D.S."/>
            <person name="Rothfels C.J."/>
            <person name="Schneider L."/>
            <person name="Shu S."/>
            <person name="Stevenson D.W."/>
            <person name="Thummler F."/>
            <person name="Tillich M."/>
            <person name="Villarreal Aguilar J.C."/>
            <person name="Widiez T."/>
            <person name="Wong G.K."/>
            <person name="Wymore A."/>
            <person name="Zhang Y."/>
            <person name="Zimmer A.D."/>
            <person name="Quatrano R.S."/>
            <person name="Mayer K.F.X."/>
            <person name="Goodstein D."/>
            <person name="Casacuberta J.M."/>
            <person name="Vandepoele K."/>
            <person name="Reski R."/>
            <person name="Cuming A.C."/>
            <person name="Tuskan G.A."/>
            <person name="Maumus F."/>
            <person name="Salse J."/>
            <person name="Schmutz J."/>
            <person name="Rensing S.A."/>
        </authorList>
    </citation>
    <scope>NUCLEOTIDE SEQUENCE [LARGE SCALE GENOMIC DNA]</scope>
    <source>
        <strain evidence="3 4">cv. Gransden 2004</strain>
    </source>
</reference>
<dbReference type="AlphaFoldDB" id="A0A2K1LBF1"/>
<dbReference type="KEGG" id="ppp:112289659"/>
<dbReference type="Gramene" id="Pp3c1_38580V3.1">
    <property type="protein sequence ID" value="Pp3c1_38580V3.1"/>
    <property type="gene ID" value="Pp3c1_38580"/>
</dbReference>
<evidence type="ECO:0000313" key="3">
    <source>
        <dbReference type="EnsemblPlants" id="Pp3c1_38580V3.1"/>
    </source>
</evidence>
<dbReference type="EMBL" id="ABEU02000001">
    <property type="protein sequence ID" value="PNR63359.1"/>
    <property type="molecule type" value="Genomic_DNA"/>
</dbReference>
<keyword evidence="1" id="KW-0812">Transmembrane</keyword>
<feature type="transmembrane region" description="Helical" evidence="1">
    <location>
        <begin position="263"/>
        <end position="284"/>
    </location>
</feature>
<organism evidence="2">
    <name type="scientific">Physcomitrium patens</name>
    <name type="common">Spreading-leaved earth moss</name>
    <name type="synonym">Physcomitrella patens</name>
    <dbReference type="NCBI Taxonomy" id="3218"/>
    <lineage>
        <taxon>Eukaryota</taxon>
        <taxon>Viridiplantae</taxon>
        <taxon>Streptophyta</taxon>
        <taxon>Embryophyta</taxon>
        <taxon>Bryophyta</taxon>
        <taxon>Bryophytina</taxon>
        <taxon>Bryopsida</taxon>
        <taxon>Funariidae</taxon>
        <taxon>Funariales</taxon>
        <taxon>Funariaceae</taxon>
        <taxon>Physcomitrium</taxon>
    </lineage>
</organism>
<name>A0A2K1LBF1_PHYPA</name>
<feature type="transmembrane region" description="Helical" evidence="1">
    <location>
        <begin position="304"/>
        <end position="325"/>
    </location>
</feature>
<keyword evidence="1" id="KW-1133">Transmembrane helix</keyword>
<feature type="transmembrane region" description="Helical" evidence="1">
    <location>
        <begin position="442"/>
        <end position="466"/>
    </location>
</feature>
<dbReference type="RefSeq" id="XP_024390819.1">
    <property type="nucleotide sequence ID" value="XM_024535051.2"/>
</dbReference>
<keyword evidence="4" id="KW-1185">Reference proteome</keyword>
<evidence type="ECO:0000313" key="4">
    <source>
        <dbReference type="Proteomes" id="UP000006727"/>
    </source>
</evidence>
<evidence type="ECO:0000256" key="1">
    <source>
        <dbReference type="SAM" id="Phobius"/>
    </source>
</evidence>
<dbReference type="Proteomes" id="UP000006727">
    <property type="component" value="Chromosome 1"/>
</dbReference>
<feature type="transmembrane region" description="Helical" evidence="1">
    <location>
        <begin position="382"/>
        <end position="403"/>
    </location>
</feature>
<keyword evidence="1" id="KW-0472">Membrane</keyword>
<reference evidence="2 4" key="1">
    <citation type="journal article" date="2008" name="Science">
        <title>The Physcomitrella genome reveals evolutionary insights into the conquest of land by plants.</title>
        <authorList>
            <person name="Rensing S."/>
            <person name="Lang D."/>
            <person name="Zimmer A."/>
            <person name="Terry A."/>
            <person name="Salamov A."/>
            <person name="Shapiro H."/>
            <person name="Nishiyama T."/>
            <person name="Perroud P.-F."/>
            <person name="Lindquist E."/>
            <person name="Kamisugi Y."/>
            <person name="Tanahashi T."/>
            <person name="Sakakibara K."/>
            <person name="Fujita T."/>
            <person name="Oishi K."/>
            <person name="Shin-I T."/>
            <person name="Kuroki Y."/>
            <person name="Toyoda A."/>
            <person name="Suzuki Y."/>
            <person name="Hashimoto A."/>
            <person name="Yamaguchi K."/>
            <person name="Sugano A."/>
            <person name="Kohara Y."/>
            <person name="Fujiyama A."/>
            <person name="Anterola A."/>
            <person name="Aoki S."/>
            <person name="Ashton N."/>
            <person name="Barbazuk W.B."/>
            <person name="Barker E."/>
            <person name="Bennetzen J."/>
            <person name="Bezanilla M."/>
            <person name="Blankenship R."/>
            <person name="Cho S.H."/>
            <person name="Dutcher S."/>
            <person name="Estelle M."/>
            <person name="Fawcett J.A."/>
            <person name="Gundlach H."/>
            <person name="Hanada K."/>
            <person name="Heyl A."/>
            <person name="Hicks K.A."/>
            <person name="Hugh J."/>
            <person name="Lohr M."/>
            <person name="Mayer K."/>
            <person name="Melkozernov A."/>
            <person name="Murata T."/>
            <person name="Nelson D."/>
            <person name="Pils B."/>
            <person name="Prigge M."/>
            <person name="Reiss B."/>
            <person name="Renner T."/>
            <person name="Rombauts S."/>
            <person name="Rushton P."/>
            <person name="Sanderfoot A."/>
            <person name="Schween G."/>
            <person name="Shiu S.-H."/>
            <person name="Stueber K."/>
            <person name="Theodoulou F.L."/>
            <person name="Tu H."/>
            <person name="Van de Peer Y."/>
            <person name="Verrier P.J."/>
            <person name="Waters E."/>
            <person name="Wood A."/>
            <person name="Yang L."/>
            <person name="Cove D."/>
            <person name="Cuming A."/>
            <person name="Hasebe M."/>
            <person name="Lucas S."/>
            <person name="Mishler D.B."/>
            <person name="Reski R."/>
            <person name="Grigoriev I."/>
            <person name="Quatrano R.S."/>
            <person name="Boore J.L."/>
        </authorList>
    </citation>
    <scope>NUCLEOTIDE SEQUENCE [LARGE SCALE GENOMIC DNA]</scope>
    <source>
        <strain evidence="3 4">cv. Gransden 2004</strain>
    </source>
</reference>
<feature type="transmembrane region" description="Helical" evidence="1">
    <location>
        <begin position="230"/>
        <end position="251"/>
    </location>
</feature>
<dbReference type="GeneID" id="112289659"/>
<dbReference type="EnsemblPlants" id="Pp3c1_38580V3.1">
    <property type="protein sequence ID" value="Pp3c1_38580V3.1"/>
    <property type="gene ID" value="Pp3c1_38580"/>
</dbReference>
<reference evidence="3" key="3">
    <citation type="submission" date="2020-12" db="UniProtKB">
        <authorList>
            <consortium name="EnsemblPlants"/>
        </authorList>
    </citation>
    <scope>IDENTIFICATION</scope>
</reference>